<keyword evidence="1" id="KW-0732">Signal</keyword>
<dbReference type="InterPro" id="IPR054816">
    <property type="entry name" value="Lipoprotein_mollicutes-type_CS"/>
</dbReference>
<dbReference type="RefSeq" id="WP_156006904.1">
    <property type="nucleotide sequence ID" value="NZ_CP046276.1"/>
</dbReference>
<dbReference type="PROSITE" id="PS51257">
    <property type="entry name" value="PROKAR_LIPOPROTEIN"/>
    <property type="match status" value="1"/>
</dbReference>
<dbReference type="KEGG" id="stab:STABA_v1c08380"/>
<dbReference type="AlphaFoldDB" id="A0A6I6CJE3"/>
<sequence>MKKLLTLLGSLTLVSSAANVAVACGTYDIKDNGNSVIVQFLNSLDGKAHIDASHVLVDLINASGPTNREAFLIEMLQLMNVSLLANSNTFFGAEGTLKLDESNTAYNKNLGETLSYRWDSLNKAVDQQIEREKETYKVKNGKKWESKWKDMLYEKYTVYQNKKKEMDLDFLEKKYKANILLTDTTNNATKAILDVLLNTDSYGVTWVTAQTVKNKLSKLLEVINDDAKFSSVYEADKNAVSQIINAQTMDSKNWKAPADLDVAAAKAAVRNITSDKIICDVPEDINQWVATSSNTRSGMLSNSQLFFLEKYFEIKAPLAISEITIPFATNGKFEDGISYEDFKGDFDVTAKDIDKLLVKLTPDKQEPLAESFWNEAARNSSKLNIGSIKKYDKLLTLQSTDFSDSLKNVVYDYVLGSEYEKPEELSFDGKDFEADIKKITNKLTRAESVGSPSLESRAAAASKGANVFYGTLKNNPGKLLYIDTDGMHIVSIDGYDQLKNKTENKFKDLTPLAQLQAFNDFHKLSDNQKIYYMQHDTETTSNSENRNYMNILNNSIKNNYLRYLVNNSLISGISDAPVSFDIVNELKSWVSVTSATDKETFWMTAVFDYFKNVTTKTKEDSNSLEDVEIFLKKLVVFGEENPTNKEFEEIAKSMQGWVASKIKVAQINISVAPQIAFSEKHTAWVKTIKSNTTTNYPKAVIENSNFSIEKIGGAIQKIWPAKGAIYTEGAAAISSPISMKSLLESDLIKNNFINSYLEAKKIGGKK</sequence>
<accession>A0A6I6CJE3</accession>
<reference evidence="2 3" key="1">
    <citation type="submission" date="2019-11" db="EMBL/GenBank/DDBJ databases">
        <title>Complete genome sequence of Spiroplasma tabanidicola TAUS-1 (DSM 22603).</title>
        <authorList>
            <person name="Huang C.-T."/>
            <person name="Lin Y.-C."/>
            <person name="Kuo C.-H."/>
        </authorList>
    </citation>
    <scope>NUCLEOTIDE SEQUENCE [LARGE SCALE GENOMIC DNA]</scope>
    <source>
        <strain evidence="2 3">TAUS-1</strain>
    </source>
</reference>
<gene>
    <name evidence="2" type="ORF">STABA_v1c08380</name>
</gene>
<dbReference type="NCBIfam" id="NF038029">
    <property type="entry name" value="LP_plasma"/>
    <property type="match status" value="1"/>
</dbReference>
<proteinExistence type="predicted"/>
<evidence type="ECO:0000313" key="2">
    <source>
        <dbReference type="EMBL" id="QGS52193.1"/>
    </source>
</evidence>
<evidence type="ECO:0008006" key="4">
    <source>
        <dbReference type="Google" id="ProtNLM"/>
    </source>
</evidence>
<dbReference type="EMBL" id="CP046276">
    <property type="protein sequence ID" value="QGS52193.1"/>
    <property type="molecule type" value="Genomic_DNA"/>
</dbReference>
<evidence type="ECO:0000313" key="3">
    <source>
        <dbReference type="Proteomes" id="UP000424468"/>
    </source>
</evidence>
<evidence type="ECO:0000256" key="1">
    <source>
        <dbReference type="SAM" id="SignalP"/>
    </source>
</evidence>
<organism evidence="2 3">
    <name type="scientific">Spiroplasma tabanidicola</name>
    <dbReference type="NCBI Taxonomy" id="324079"/>
    <lineage>
        <taxon>Bacteria</taxon>
        <taxon>Bacillati</taxon>
        <taxon>Mycoplasmatota</taxon>
        <taxon>Mollicutes</taxon>
        <taxon>Entomoplasmatales</taxon>
        <taxon>Spiroplasmataceae</taxon>
        <taxon>Spiroplasma</taxon>
    </lineage>
</organism>
<name>A0A6I6CJE3_9MOLU</name>
<keyword evidence="3" id="KW-1185">Reference proteome</keyword>
<dbReference type="NCBIfam" id="NF045726">
    <property type="entry name" value="XXplasma_LP"/>
    <property type="match status" value="1"/>
</dbReference>
<feature type="chain" id="PRO_5026170748" description="Lipoprotein" evidence="1">
    <location>
        <begin position="24"/>
        <end position="766"/>
    </location>
</feature>
<dbReference type="OrthoDB" id="394582at2"/>
<feature type="signal peptide" evidence="1">
    <location>
        <begin position="1"/>
        <end position="23"/>
    </location>
</feature>
<protein>
    <recommendedName>
        <fullName evidence="4">Lipoprotein</fullName>
    </recommendedName>
</protein>
<dbReference type="Proteomes" id="UP000424468">
    <property type="component" value="Chromosome"/>
</dbReference>